<dbReference type="EMBL" id="LR877162">
    <property type="protein sequence ID" value="CAD2220599.1"/>
    <property type="molecule type" value="Genomic_DNA"/>
</dbReference>
<evidence type="ECO:0000256" key="1">
    <source>
        <dbReference type="ARBA" id="ARBA00007572"/>
    </source>
</evidence>
<dbReference type="VEuPathDB" id="TriTrypDB:ADEAN_000812100"/>
<dbReference type="GO" id="GO:0006281">
    <property type="term" value="P:DNA repair"/>
    <property type="evidence" value="ECO:0007669"/>
    <property type="project" value="InterPro"/>
</dbReference>
<sequence>MSIPSTVKCFGQLCEQVTNEPSLTIKEEIIRGFVSRFSGNLTLLAKLLLPKYANRIYYAQEKQLIRVLSVVLCVPEDDLKTEWNKNGCVAETAQKFFKPTASVDSSGWCKMTLDTFDEYLNKMAAASTETNRIDVVTDFLKHACGKTVYLFFRELKQDMRLGAGLRIVLAGLHPNAYQIFQHTANLEQVVEQIKKADTVTKTGSTGQVITRGVVSAQIKLGVPLAPMLAAPSKSIDYVLSKCPNGAFSEVKYDGERIQIHKQNGVLSFFARSIKANAACQVRWPGKVHQRSGGGG</sequence>
<dbReference type="PANTHER" id="PTHR45674">
    <property type="entry name" value="DNA LIGASE 1/3 FAMILY MEMBER"/>
    <property type="match status" value="1"/>
</dbReference>
<comment type="similarity">
    <text evidence="1">Belongs to the ATP-dependent DNA ligase family.</text>
</comment>
<dbReference type="Proteomes" id="UP000515908">
    <property type="component" value="Chromosome 18"/>
</dbReference>
<evidence type="ECO:0000256" key="2">
    <source>
        <dbReference type="ARBA" id="ARBA00022598"/>
    </source>
</evidence>
<dbReference type="GO" id="GO:0003910">
    <property type="term" value="F:DNA ligase (ATP) activity"/>
    <property type="evidence" value="ECO:0007669"/>
    <property type="project" value="InterPro"/>
</dbReference>
<dbReference type="Pfam" id="PF01068">
    <property type="entry name" value="DNA_ligase_A_M"/>
    <property type="match status" value="1"/>
</dbReference>
<dbReference type="GO" id="GO:0006310">
    <property type="term" value="P:DNA recombination"/>
    <property type="evidence" value="ECO:0007669"/>
    <property type="project" value="InterPro"/>
</dbReference>
<dbReference type="Gene3D" id="3.30.1490.70">
    <property type="match status" value="1"/>
</dbReference>
<dbReference type="InterPro" id="IPR012308">
    <property type="entry name" value="DNA_ligase_ATP-dep_N"/>
</dbReference>
<protein>
    <submittedName>
        <fullName evidence="7">DNA ligase N terminus/ATP dependent DNA ligase domain containing protein, putative</fullName>
    </submittedName>
</protein>
<organism evidence="7 8">
    <name type="scientific">Angomonas deanei</name>
    <dbReference type="NCBI Taxonomy" id="59799"/>
    <lineage>
        <taxon>Eukaryota</taxon>
        <taxon>Discoba</taxon>
        <taxon>Euglenozoa</taxon>
        <taxon>Kinetoplastea</taxon>
        <taxon>Metakinetoplastina</taxon>
        <taxon>Trypanosomatida</taxon>
        <taxon>Trypanosomatidae</taxon>
        <taxon>Strigomonadinae</taxon>
        <taxon>Angomonas</taxon>
    </lineage>
</organism>
<feature type="domain" description="ATP-dependent DNA ligase family profile" evidence="5">
    <location>
        <begin position="226"/>
        <end position="277"/>
    </location>
</feature>
<dbReference type="AlphaFoldDB" id="A0A7G2CMF0"/>
<evidence type="ECO:0000259" key="6">
    <source>
        <dbReference type="Pfam" id="PF04675"/>
    </source>
</evidence>
<dbReference type="PANTHER" id="PTHR45674:SF9">
    <property type="entry name" value="DNA LIGASE 3"/>
    <property type="match status" value="1"/>
</dbReference>
<dbReference type="OrthoDB" id="5829767at2759"/>
<accession>A0A7G2CMF0</accession>
<feature type="domain" description="DNA ligase ATP-dependent N-terminal" evidence="6">
    <location>
        <begin position="10"/>
        <end position="173"/>
    </location>
</feature>
<keyword evidence="4" id="KW-0067">ATP-binding</keyword>
<evidence type="ECO:0000313" key="7">
    <source>
        <dbReference type="EMBL" id="CAD2220599.1"/>
    </source>
</evidence>
<gene>
    <name evidence="7" type="ORF">ADEAN_000812100</name>
</gene>
<dbReference type="Pfam" id="PF04675">
    <property type="entry name" value="DNA_ligase_A_N"/>
    <property type="match status" value="1"/>
</dbReference>
<evidence type="ECO:0000256" key="3">
    <source>
        <dbReference type="ARBA" id="ARBA00022741"/>
    </source>
</evidence>
<dbReference type="Gene3D" id="1.10.3260.10">
    <property type="entry name" value="DNA ligase, ATP-dependent, N-terminal domain"/>
    <property type="match status" value="1"/>
</dbReference>
<dbReference type="GO" id="GO:0005634">
    <property type="term" value="C:nucleus"/>
    <property type="evidence" value="ECO:0007669"/>
    <property type="project" value="TreeGrafter"/>
</dbReference>
<dbReference type="InterPro" id="IPR050191">
    <property type="entry name" value="ATP-dep_DNA_ligase"/>
</dbReference>
<proteinExistence type="inferred from homology"/>
<evidence type="ECO:0000313" key="8">
    <source>
        <dbReference type="Proteomes" id="UP000515908"/>
    </source>
</evidence>
<dbReference type="InterPro" id="IPR012310">
    <property type="entry name" value="DNA_ligase_ATP-dep_cent"/>
</dbReference>
<dbReference type="GO" id="GO:0005524">
    <property type="term" value="F:ATP binding"/>
    <property type="evidence" value="ECO:0007669"/>
    <property type="project" value="UniProtKB-KW"/>
</dbReference>
<keyword evidence="3" id="KW-0547">Nucleotide-binding</keyword>
<reference evidence="7 8" key="1">
    <citation type="submission" date="2020-08" db="EMBL/GenBank/DDBJ databases">
        <authorList>
            <person name="Newling K."/>
            <person name="Davey J."/>
            <person name="Forrester S."/>
        </authorList>
    </citation>
    <scope>NUCLEOTIDE SEQUENCE [LARGE SCALE GENOMIC DNA]</scope>
    <source>
        <strain evidence="8">Crithidia deanei Carvalho (ATCC PRA-265)</strain>
    </source>
</reference>
<dbReference type="Gene3D" id="3.30.470.30">
    <property type="entry name" value="DNA ligase/mRNA capping enzyme"/>
    <property type="match status" value="1"/>
</dbReference>
<evidence type="ECO:0000259" key="5">
    <source>
        <dbReference type="Pfam" id="PF01068"/>
    </source>
</evidence>
<evidence type="ECO:0000256" key="4">
    <source>
        <dbReference type="ARBA" id="ARBA00022840"/>
    </source>
</evidence>
<dbReference type="SUPFAM" id="SSF117018">
    <property type="entry name" value="ATP-dependent DNA ligase DNA-binding domain"/>
    <property type="match status" value="1"/>
</dbReference>
<dbReference type="SUPFAM" id="SSF56091">
    <property type="entry name" value="DNA ligase/mRNA capping enzyme, catalytic domain"/>
    <property type="match status" value="1"/>
</dbReference>
<dbReference type="GO" id="GO:0006273">
    <property type="term" value="P:lagging strand elongation"/>
    <property type="evidence" value="ECO:0007669"/>
    <property type="project" value="TreeGrafter"/>
</dbReference>
<dbReference type="InterPro" id="IPR016059">
    <property type="entry name" value="DNA_ligase_ATP-dep_CS"/>
</dbReference>
<dbReference type="InterPro" id="IPR036599">
    <property type="entry name" value="DNA_ligase_N_sf"/>
</dbReference>
<keyword evidence="2 7" id="KW-0436">Ligase</keyword>
<dbReference type="PROSITE" id="PS00697">
    <property type="entry name" value="DNA_LIGASE_A1"/>
    <property type="match status" value="1"/>
</dbReference>
<keyword evidence="8" id="KW-1185">Reference proteome</keyword>
<name>A0A7G2CMF0_9TRYP</name>
<dbReference type="GO" id="GO:0003677">
    <property type="term" value="F:DNA binding"/>
    <property type="evidence" value="ECO:0007669"/>
    <property type="project" value="InterPro"/>
</dbReference>